<dbReference type="Proteomes" id="UP000185210">
    <property type="component" value="Unassembled WGS sequence"/>
</dbReference>
<dbReference type="RefSeq" id="WP_074293111.1">
    <property type="nucleotide sequence ID" value="NZ_FSHJ01000023.1"/>
</dbReference>
<sequence length="110" mass="12203">MGKWIVAGLLAFSGMSLLGQYPVWGVGMLLAAGLIGWMGMQGRQSARVERARPTAAREARQEVQSEVNRAQRDANRAVRTQVERARREAQRSLASAVQRVQQEQAARWVA</sequence>
<evidence type="ECO:0000313" key="4">
    <source>
        <dbReference type="Proteomes" id="UP000185210"/>
    </source>
</evidence>
<feature type="region of interest" description="Disordered" evidence="1">
    <location>
        <begin position="53"/>
        <end position="83"/>
    </location>
</feature>
<name>A0AB38D7A4_9MYCO</name>
<dbReference type="EMBL" id="FSHM01000018">
    <property type="protein sequence ID" value="SIC26048.1"/>
    <property type="molecule type" value="Genomic_DNA"/>
</dbReference>
<evidence type="ECO:0000256" key="2">
    <source>
        <dbReference type="SAM" id="Phobius"/>
    </source>
</evidence>
<gene>
    <name evidence="3" type="ORF">SAMEA2070301_05644</name>
</gene>
<comment type="caution">
    <text evidence="3">The sequence shown here is derived from an EMBL/GenBank/DDBJ whole genome shotgun (WGS) entry which is preliminary data.</text>
</comment>
<evidence type="ECO:0008006" key="5">
    <source>
        <dbReference type="Google" id="ProtNLM"/>
    </source>
</evidence>
<keyword evidence="2" id="KW-0812">Transmembrane</keyword>
<protein>
    <recommendedName>
        <fullName evidence="5">Transmembrane protein</fullName>
    </recommendedName>
</protein>
<dbReference type="AlphaFoldDB" id="A0AB38D7A4"/>
<evidence type="ECO:0000256" key="1">
    <source>
        <dbReference type="SAM" id="MobiDB-lite"/>
    </source>
</evidence>
<organism evidence="3 4">
    <name type="scientific">Mycobacteroides abscessus subsp. abscessus</name>
    <dbReference type="NCBI Taxonomy" id="1185650"/>
    <lineage>
        <taxon>Bacteria</taxon>
        <taxon>Bacillati</taxon>
        <taxon>Actinomycetota</taxon>
        <taxon>Actinomycetes</taxon>
        <taxon>Mycobacteriales</taxon>
        <taxon>Mycobacteriaceae</taxon>
        <taxon>Mycobacteroides</taxon>
        <taxon>Mycobacteroides abscessus</taxon>
    </lineage>
</organism>
<keyword evidence="2" id="KW-0472">Membrane</keyword>
<evidence type="ECO:0000313" key="3">
    <source>
        <dbReference type="EMBL" id="SIC26048.1"/>
    </source>
</evidence>
<proteinExistence type="predicted"/>
<reference evidence="3 4" key="1">
    <citation type="submission" date="2016-11" db="EMBL/GenBank/DDBJ databases">
        <authorList>
            <consortium name="Pathogen Informatics"/>
        </authorList>
    </citation>
    <scope>NUCLEOTIDE SEQUENCE [LARGE SCALE GENOMIC DNA]</scope>
    <source>
        <strain evidence="3 4">104</strain>
    </source>
</reference>
<keyword evidence="2" id="KW-1133">Transmembrane helix</keyword>
<accession>A0AB38D7A4</accession>
<feature type="transmembrane region" description="Helical" evidence="2">
    <location>
        <begin position="21"/>
        <end position="40"/>
    </location>
</feature>